<dbReference type="InterPro" id="IPR016171">
    <property type="entry name" value="Vanillyl_alc_oxidase_C-sub2"/>
</dbReference>
<dbReference type="GO" id="GO:0008720">
    <property type="term" value="F:D-lactate dehydrogenase (NAD+) activity"/>
    <property type="evidence" value="ECO:0007669"/>
    <property type="project" value="TreeGrafter"/>
</dbReference>
<keyword evidence="2" id="KW-0004">4Fe-4S</keyword>
<dbReference type="SUPFAM" id="SSF55103">
    <property type="entry name" value="FAD-linked oxidases, C-terminal domain"/>
    <property type="match status" value="1"/>
</dbReference>
<dbReference type="PANTHER" id="PTHR11748">
    <property type="entry name" value="D-LACTATE DEHYDROGENASE"/>
    <property type="match status" value="1"/>
</dbReference>
<keyword evidence="3" id="KW-0285">Flavoprotein</keyword>
<dbReference type="GO" id="GO:0051539">
    <property type="term" value="F:4 iron, 4 sulfur cluster binding"/>
    <property type="evidence" value="ECO:0007669"/>
    <property type="project" value="UniProtKB-KW"/>
</dbReference>
<dbReference type="EMBL" id="AZHX01000936">
    <property type="protein sequence ID" value="ETX05523.1"/>
    <property type="molecule type" value="Genomic_DNA"/>
</dbReference>
<dbReference type="InterPro" id="IPR017896">
    <property type="entry name" value="4Fe4S_Fe-S-bd"/>
</dbReference>
<feature type="domain" description="4Fe-4S ferredoxin-type" evidence="13">
    <location>
        <begin position="344"/>
        <end position="377"/>
    </location>
</feature>
<comment type="cofactor">
    <cofactor evidence="1">
        <name>FAD</name>
        <dbReference type="ChEBI" id="CHEBI:57692"/>
    </cofactor>
</comment>
<dbReference type="GO" id="GO:1903457">
    <property type="term" value="P:lactate catabolic process"/>
    <property type="evidence" value="ECO:0007669"/>
    <property type="project" value="TreeGrafter"/>
</dbReference>
<evidence type="ECO:0000256" key="11">
    <source>
        <dbReference type="ARBA" id="ARBA00060924"/>
    </source>
</evidence>
<evidence type="ECO:0000256" key="8">
    <source>
        <dbReference type="ARBA" id="ARBA00023014"/>
    </source>
</evidence>
<proteinExistence type="inferred from homology"/>
<dbReference type="GO" id="GO:0046872">
    <property type="term" value="F:metal ion binding"/>
    <property type="evidence" value="ECO:0007669"/>
    <property type="project" value="UniProtKB-KW"/>
</dbReference>
<dbReference type="PROSITE" id="PS00198">
    <property type="entry name" value="4FE4S_FER_1"/>
    <property type="match status" value="1"/>
</dbReference>
<keyword evidence="4" id="KW-0479">Metal-binding</keyword>
<dbReference type="GO" id="GO:0051990">
    <property type="term" value="F:(R)-2-hydroxyglutarate dehydrogenase activity"/>
    <property type="evidence" value="ECO:0007669"/>
    <property type="project" value="UniProtKB-EC"/>
</dbReference>
<sequence>LVQADPAAIETVDDTIVTLARQDVVWDRVGKFFSQPGDEQVKSINLIEFAGNDLDVVESQTKALCAQLDALIGQDHEAVGYQLAVTDVDIASLWELRSKGVGLLGNAEGNRRPIPFVEDTVVPPEHLAAYIKEFRQVLDHHGLEYGMFGHVDVGCLHVRPALDLRDEDDEKLIRIITDAVKNLVLKYGGVVWGEHGKGLRGEYMPEFFGPELYSDLRRIKQLFDPANKLNPGKLVTPIDHPDQVKKLDNVPLRGHRDRQIPVAVREDFDVSIHCNGNGACFNFDLDDVMCPSYKFTRDRIHSPKGRAGMMREWLRQLTRADYKLDTEDDEIGRLTQPTSPESDFSLEVFEAMDGCLSCKACTSMCPIKVDIPDLKAKFLNRFYTRYQRPLKDKLIAFGERTHHRMLPVPFLYNAGVKLPFYDRLMRNVVGLVDTPQLSSPNYQSRLAKAGVQVLKEIELSWLRACDLSKVIFILPDAITSFYEAGTFVDCVLFFKRIGYEPIVTPFIENGKGQHVKGFLQEFRQTASQAARQLNALSSLGRPIIGIDPAITLTYREEYRMYLDRQEVDVWLAQEWLANELPHRASTLPQLGKADVALLGHCGEKTSIQASGRQWQAVYKAFGLELEMVKAGCCGMAGAFGHEAIHYEESKGIYEQSWKPKLSAAGPGRQFVATGASCRSQVQRFEGVELAHPLQFLSRLLG</sequence>
<keyword evidence="15" id="KW-1185">Reference proteome</keyword>
<keyword evidence="6" id="KW-0560">Oxidoreductase</keyword>
<evidence type="ECO:0000259" key="13">
    <source>
        <dbReference type="PROSITE" id="PS51379"/>
    </source>
</evidence>
<reference evidence="14 15" key="1">
    <citation type="journal article" date="2014" name="Nature">
        <title>An environmental bacterial taxon with a large and distinct metabolic repertoire.</title>
        <authorList>
            <person name="Wilson M.C."/>
            <person name="Mori T."/>
            <person name="Ruckert C."/>
            <person name="Uria A.R."/>
            <person name="Helf M.J."/>
            <person name="Takada K."/>
            <person name="Gernert C."/>
            <person name="Steffens U.A."/>
            <person name="Heycke N."/>
            <person name="Schmitt S."/>
            <person name="Rinke C."/>
            <person name="Helfrich E.J."/>
            <person name="Brachmann A.O."/>
            <person name="Gurgui C."/>
            <person name="Wakimoto T."/>
            <person name="Kracht M."/>
            <person name="Crusemann M."/>
            <person name="Hentschel U."/>
            <person name="Abe I."/>
            <person name="Matsunaga S."/>
            <person name="Kalinowski J."/>
            <person name="Takeyama H."/>
            <person name="Piel J."/>
        </authorList>
    </citation>
    <scope>NUCLEOTIDE SEQUENCE [LARGE SCALE GENOMIC DNA]</scope>
    <source>
        <strain evidence="15">TSY2</strain>
    </source>
</reference>
<organism evidence="14 15">
    <name type="scientific">Candidatus Entotheonella gemina</name>
    <dbReference type="NCBI Taxonomy" id="1429439"/>
    <lineage>
        <taxon>Bacteria</taxon>
        <taxon>Pseudomonadati</taxon>
        <taxon>Nitrospinota/Tectimicrobiota group</taxon>
        <taxon>Candidatus Tectimicrobiota</taxon>
        <taxon>Candidatus Entotheonellia</taxon>
        <taxon>Candidatus Entotheonellales</taxon>
        <taxon>Candidatus Entotheonellaceae</taxon>
        <taxon>Candidatus Entotheonella</taxon>
    </lineage>
</organism>
<feature type="non-terminal residue" evidence="14">
    <location>
        <position position="1"/>
    </location>
</feature>
<evidence type="ECO:0000256" key="5">
    <source>
        <dbReference type="ARBA" id="ARBA00022827"/>
    </source>
</evidence>
<name>W4M5R8_9BACT</name>
<evidence type="ECO:0000313" key="15">
    <source>
        <dbReference type="Proteomes" id="UP000019140"/>
    </source>
</evidence>
<dbReference type="Proteomes" id="UP000019140">
    <property type="component" value="Unassembled WGS sequence"/>
</dbReference>
<dbReference type="SUPFAM" id="SSF46548">
    <property type="entry name" value="alpha-helical ferredoxin"/>
    <property type="match status" value="1"/>
</dbReference>
<evidence type="ECO:0000256" key="12">
    <source>
        <dbReference type="ARBA" id="ARBA00067680"/>
    </source>
</evidence>
<dbReference type="Gene3D" id="3.30.70.2740">
    <property type="match status" value="1"/>
</dbReference>
<evidence type="ECO:0000256" key="9">
    <source>
        <dbReference type="ARBA" id="ARBA00039003"/>
    </source>
</evidence>
<keyword evidence="8" id="KW-0411">Iron-sulfur</keyword>
<evidence type="ECO:0000256" key="7">
    <source>
        <dbReference type="ARBA" id="ARBA00023004"/>
    </source>
</evidence>
<evidence type="ECO:0000256" key="10">
    <source>
        <dbReference type="ARBA" id="ARBA00051291"/>
    </source>
</evidence>
<dbReference type="PATRIC" id="fig|1429439.4.peg.3812"/>
<dbReference type="PROSITE" id="PS51379">
    <property type="entry name" value="4FE4S_FER_2"/>
    <property type="match status" value="1"/>
</dbReference>
<dbReference type="InterPro" id="IPR016164">
    <property type="entry name" value="FAD-linked_Oxase-like_C"/>
</dbReference>
<evidence type="ECO:0000256" key="1">
    <source>
        <dbReference type="ARBA" id="ARBA00001974"/>
    </source>
</evidence>
<protein>
    <recommendedName>
        <fullName evidence="12">D-2-hydroxyglutarate dehydrogenase</fullName>
        <ecNumber evidence="9">1.1.99.39</ecNumber>
    </recommendedName>
</protein>
<dbReference type="GO" id="GO:0004458">
    <property type="term" value="F:D-lactate dehydrogenase (cytochrome) activity"/>
    <property type="evidence" value="ECO:0007669"/>
    <property type="project" value="TreeGrafter"/>
</dbReference>
<dbReference type="FunFam" id="3.30.70.2740:FF:000003">
    <property type="entry name" value="Oxidoreductase, FAD-binding, putative"/>
    <property type="match status" value="1"/>
</dbReference>
<comment type="caution">
    <text evidence="14">The sequence shown here is derived from an EMBL/GenBank/DDBJ whole genome shotgun (WGS) entry which is preliminary data.</text>
</comment>
<dbReference type="HOGENOM" id="CLU_393077_0_0_7"/>
<dbReference type="PANTHER" id="PTHR11748:SF119">
    <property type="entry name" value="D-2-HYDROXYGLUTARATE DEHYDROGENASE"/>
    <property type="match status" value="1"/>
</dbReference>
<dbReference type="InterPro" id="IPR017900">
    <property type="entry name" value="4Fe4S_Fe_S_CS"/>
</dbReference>
<evidence type="ECO:0000256" key="4">
    <source>
        <dbReference type="ARBA" id="ARBA00022723"/>
    </source>
</evidence>
<gene>
    <name evidence="14" type="ORF">ETSY2_22445</name>
</gene>
<dbReference type="Pfam" id="PF13183">
    <property type="entry name" value="Fer4_8"/>
    <property type="match status" value="1"/>
</dbReference>
<dbReference type="GO" id="GO:0050660">
    <property type="term" value="F:flavin adenine dinucleotide binding"/>
    <property type="evidence" value="ECO:0007669"/>
    <property type="project" value="InterPro"/>
</dbReference>
<dbReference type="EC" id="1.1.99.39" evidence="9"/>
<dbReference type="InterPro" id="IPR004113">
    <property type="entry name" value="FAD-bd_oxidored_4_C"/>
</dbReference>
<keyword evidence="5" id="KW-0274">FAD</keyword>
<evidence type="ECO:0000256" key="6">
    <source>
        <dbReference type="ARBA" id="ARBA00023002"/>
    </source>
</evidence>
<comment type="similarity">
    <text evidence="11">In the N-terminal section; belongs to the FAD-binding oxidoreductase/transferase type 4 family.</text>
</comment>
<comment type="catalytic activity">
    <reaction evidence="10">
        <text>(R)-2-hydroxyglutarate + A = 2-oxoglutarate + AH2</text>
        <dbReference type="Rhea" id="RHEA:38295"/>
        <dbReference type="ChEBI" id="CHEBI:13193"/>
        <dbReference type="ChEBI" id="CHEBI:15801"/>
        <dbReference type="ChEBI" id="CHEBI:16810"/>
        <dbReference type="ChEBI" id="CHEBI:17499"/>
        <dbReference type="EC" id="1.1.99.39"/>
    </reaction>
    <physiologicalReaction direction="left-to-right" evidence="10">
        <dbReference type="Rhea" id="RHEA:38296"/>
    </physiologicalReaction>
</comment>
<dbReference type="Gene3D" id="1.10.45.10">
    <property type="entry name" value="Vanillyl-alcohol Oxidase, Chain A, domain 4"/>
    <property type="match status" value="1"/>
</dbReference>
<dbReference type="AlphaFoldDB" id="W4M5R8"/>
<dbReference type="Pfam" id="PF02913">
    <property type="entry name" value="FAD-oxidase_C"/>
    <property type="match status" value="1"/>
</dbReference>
<keyword evidence="7" id="KW-0408">Iron</keyword>
<evidence type="ECO:0000256" key="2">
    <source>
        <dbReference type="ARBA" id="ARBA00022485"/>
    </source>
</evidence>
<accession>W4M5R8</accession>
<evidence type="ECO:0000256" key="3">
    <source>
        <dbReference type="ARBA" id="ARBA00022630"/>
    </source>
</evidence>
<evidence type="ECO:0000313" key="14">
    <source>
        <dbReference type="EMBL" id="ETX05523.1"/>
    </source>
</evidence>